<dbReference type="NCBIfam" id="TIGR03167">
    <property type="entry name" value="tRNA_sel_U_synt"/>
    <property type="match status" value="1"/>
</dbReference>
<dbReference type="STRING" id="488538.SAR116_0435"/>
<gene>
    <name evidence="3" type="ordered locus">SAR116_0435</name>
</gene>
<dbReference type="AlphaFoldDB" id="D5BQW4"/>
<dbReference type="SMART" id="SM00450">
    <property type="entry name" value="RHOD"/>
    <property type="match status" value="1"/>
</dbReference>
<dbReference type="InterPro" id="IPR001763">
    <property type="entry name" value="Rhodanese-like_dom"/>
</dbReference>
<evidence type="ECO:0000313" key="4">
    <source>
        <dbReference type="Proteomes" id="UP000007460"/>
    </source>
</evidence>
<dbReference type="NCBIfam" id="NF008750">
    <property type="entry name" value="PRK11784.1-2"/>
    <property type="match status" value="1"/>
</dbReference>
<dbReference type="GO" id="GO:0002098">
    <property type="term" value="P:tRNA wobble uridine modification"/>
    <property type="evidence" value="ECO:0007669"/>
    <property type="project" value="InterPro"/>
</dbReference>
<organism evidence="3 4">
    <name type="scientific">Puniceispirillum marinum (strain IMCC1322)</name>
    <dbReference type="NCBI Taxonomy" id="488538"/>
    <lineage>
        <taxon>Bacteria</taxon>
        <taxon>Pseudomonadati</taxon>
        <taxon>Pseudomonadota</taxon>
        <taxon>Alphaproteobacteria</taxon>
        <taxon>Candidatus Puniceispirillales</taxon>
        <taxon>Candidatus Puniceispirillaceae</taxon>
        <taxon>Candidatus Puniceispirillum</taxon>
    </lineage>
</organism>
<dbReference type="EMBL" id="CP001751">
    <property type="protein sequence ID" value="ADE38678.1"/>
    <property type="molecule type" value="Genomic_DNA"/>
</dbReference>
<dbReference type="GO" id="GO:0043828">
    <property type="term" value="F:tRNA 2-selenouridine synthase activity"/>
    <property type="evidence" value="ECO:0007669"/>
    <property type="project" value="InterPro"/>
</dbReference>
<dbReference type="InterPro" id="IPR017582">
    <property type="entry name" value="SelU"/>
</dbReference>
<dbReference type="eggNOG" id="COG2603">
    <property type="taxonomic scope" value="Bacteria"/>
</dbReference>
<sequence length="349" mass="38855">MGAPIKRITEWWHNDDVDTVIDVRTPAEFADDHIIGAINLPVLNNQQRIDIGTMYKQTGPFEAKLAGAALVAQNIASHLQQSLADKPRNWRPMVYCWRGGQRSGAMAQILSDIGWHVKLIDGGYKRYRRDILTRLDEMPPKLRFIKLGGVTGTAKTHILRAARALGAQVIDLEGLARHRGSLLGIEPDADQPAQRLFESEIAHCLEQFDSTRPVFVEAESNKIGQLHIPAALFASMRSAKTVLVTATLKARVAFLRHDYQHMTNQPERLLPLFDGLVKRYGHDIVDGWKVLSSDGDWDGLVADLLETHYDPAYRRSATAHGHEVILEIDGGALDSTAIQRAAMQILTIT</sequence>
<feature type="domain" description="Rhodanese" evidence="2">
    <location>
        <begin position="14"/>
        <end position="136"/>
    </location>
</feature>
<dbReference type="InterPro" id="IPR036873">
    <property type="entry name" value="Rhodanese-like_dom_sf"/>
</dbReference>
<keyword evidence="3" id="KW-0808">Transferase</keyword>
<dbReference type="PANTHER" id="PTHR30401:SF0">
    <property type="entry name" value="TRNA 2-SELENOURIDINE SYNTHASE"/>
    <property type="match status" value="1"/>
</dbReference>
<name>D5BQW4_PUNMI</name>
<dbReference type="Pfam" id="PF26341">
    <property type="entry name" value="AAA_SelU"/>
    <property type="match status" value="1"/>
</dbReference>
<dbReference type="RefSeq" id="WP_013045308.1">
    <property type="nucleotide sequence ID" value="NC_014010.1"/>
</dbReference>
<dbReference type="Proteomes" id="UP000007460">
    <property type="component" value="Chromosome"/>
</dbReference>
<dbReference type="KEGG" id="apb:SAR116_0435"/>
<dbReference type="Pfam" id="PF00581">
    <property type="entry name" value="Rhodanese"/>
    <property type="match status" value="1"/>
</dbReference>
<protein>
    <submittedName>
        <fullName evidence="3">Rhodanese-like protein</fullName>
        <ecNumber evidence="3">2.9.1.-</ecNumber>
    </submittedName>
</protein>
<dbReference type="SUPFAM" id="SSF52821">
    <property type="entry name" value="Rhodanese/Cell cycle control phosphatase"/>
    <property type="match status" value="1"/>
</dbReference>
<keyword evidence="1" id="KW-0711">Selenium</keyword>
<evidence type="ECO:0000256" key="1">
    <source>
        <dbReference type="ARBA" id="ARBA00023266"/>
    </source>
</evidence>
<keyword evidence="4" id="KW-1185">Reference proteome</keyword>
<dbReference type="PROSITE" id="PS50206">
    <property type="entry name" value="RHODANESE_3"/>
    <property type="match status" value="1"/>
</dbReference>
<evidence type="ECO:0000313" key="3">
    <source>
        <dbReference type="EMBL" id="ADE38678.1"/>
    </source>
</evidence>
<dbReference type="InterPro" id="IPR058840">
    <property type="entry name" value="AAA_SelU"/>
</dbReference>
<reference evidence="3 4" key="1">
    <citation type="journal article" date="2010" name="J. Bacteriol.">
        <title>Complete genome sequence of "Candidatus Puniceispirillum marinum" IMCC1322, a representative of the SAR116 clade in the Alphaproteobacteria.</title>
        <authorList>
            <person name="Oh H.M."/>
            <person name="Kwon K.K."/>
            <person name="Kang I."/>
            <person name="Kang S.G."/>
            <person name="Lee J.H."/>
            <person name="Kim S.J."/>
            <person name="Cho J.C."/>
        </authorList>
    </citation>
    <scope>NUCLEOTIDE SEQUENCE [LARGE SCALE GENOMIC DNA]</scope>
    <source>
        <strain evidence="3 4">IMCC1322</strain>
    </source>
</reference>
<dbReference type="HOGENOM" id="CLU_043456_0_0_5"/>
<dbReference type="NCBIfam" id="NF008752">
    <property type="entry name" value="PRK11784.1-4"/>
    <property type="match status" value="1"/>
</dbReference>
<proteinExistence type="predicted"/>
<accession>D5BQW4</accession>
<dbReference type="OrthoDB" id="9808735at2"/>
<dbReference type="Gene3D" id="3.40.250.10">
    <property type="entry name" value="Rhodanese-like domain"/>
    <property type="match status" value="1"/>
</dbReference>
<evidence type="ECO:0000259" key="2">
    <source>
        <dbReference type="PROSITE" id="PS50206"/>
    </source>
</evidence>
<dbReference type="PANTHER" id="PTHR30401">
    <property type="entry name" value="TRNA 2-SELENOURIDINE SYNTHASE"/>
    <property type="match status" value="1"/>
</dbReference>
<dbReference type="EC" id="2.9.1.-" evidence="3"/>